<dbReference type="PANTHER" id="PTHR43790:SF9">
    <property type="entry name" value="GALACTOFURANOSE TRANSPORTER ATP-BINDING PROTEIN YTFR"/>
    <property type="match status" value="1"/>
</dbReference>
<dbReference type="AlphaFoldDB" id="A0A1Y0E9V7"/>
<reference evidence="7 8" key="1">
    <citation type="submission" date="2017-05" db="EMBL/GenBank/DDBJ databases">
        <title>Genome Sequence of Loktanella vestfoldensis Strain SMR4r Isolated from a Culture of the Diatom Skeletonema marinoi.</title>
        <authorList>
            <person name="Topel M."/>
            <person name="Pinder M.I.M."/>
            <person name="Johansson O.N."/>
            <person name="Kourtchenko O."/>
            <person name="Godhe A."/>
            <person name="Clarke A.K."/>
        </authorList>
    </citation>
    <scope>NUCLEOTIDE SEQUENCE [LARGE SCALE GENOMIC DNA]</scope>
    <source>
        <strain evidence="7 8">SMR4r</strain>
    </source>
</reference>
<keyword evidence="5 7" id="KW-0067">ATP-binding</keyword>
<evidence type="ECO:0000256" key="3">
    <source>
        <dbReference type="ARBA" id="ARBA00022737"/>
    </source>
</evidence>
<dbReference type="Gene3D" id="3.40.50.300">
    <property type="entry name" value="P-loop containing nucleotide triphosphate hydrolases"/>
    <property type="match status" value="2"/>
</dbReference>
<dbReference type="KEGG" id="lvs:LOKVESSMR4R_01069"/>
<dbReference type="InterPro" id="IPR017871">
    <property type="entry name" value="ABC_transporter-like_CS"/>
</dbReference>
<name>A0A1Y0E9V7_9RHOB</name>
<dbReference type="InterPro" id="IPR003439">
    <property type="entry name" value="ABC_transporter-like_ATP-bd"/>
</dbReference>
<dbReference type="EMBL" id="CP021431">
    <property type="protein sequence ID" value="ARU00397.1"/>
    <property type="molecule type" value="Genomic_DNA"/>
</dbReference>
<dbReference type="GO" id="GO:0005524">
    <property type="term" value="F:ATP binding"/>
    <property type="evidence" value="ECO:0007669"/>
    <property type="project" value="UniProtKB-KW"/>
</dbReference>
<keyword evidence="1" id="KW-0813">Transport</keyword>
<evidence type="ECO:0000256" key="5">
    <source>
        <dbReference type="ARBA" id="ARBA00022840"/>
    </source>
</evidence>
<keyword evidence="4" id="KW-0547">Nucleotide-binding</keyword>
<dbReference type="InterPro" id="IPR050107">
    <property type="entry name" value="ABC_carbohydrate_import_ATPase"/>
</dbReference>
<dbReference type="PANTHER" id="PTHR43790">
    <property type="entry name" value="CARBOHYDRATE TRANSPORT ATP-BINDING PROTEIN MG119-RELATED"/>
    <property type="match status" value="1"/>
</dbReference>
<organism evidence="7 8">
    <name type="scientific">Yoonia vestfoldensis</name>
    <dbReference type="NCBI Taxonomy" id="245188"/>
    <lineage>
        <taxon>Bacteria</taxon>
        <taxon>Pseudomonadati</taxon>
        <taxon>Pseudomonadota</taxon>
        <taxon>Alphaproteobacteria</taxon>
        <taxon>Rhodobacterales</taxon>
        <taxon>Paracoccaceae</taxon>
        <taxon>Yoonia</taxon>
    </lineage>
</organism>
<evidence type="ECO:0000259" key="6">
    <source>
        <dbReference type="PROSITE" id="PS50893"/>
    </source>
</evidence>
<keyword evidence="7" id="KW-0378">Hydrolase</keyword>
<dbReference type="InterPro" id="IPR027417">
    <property type="entry name" value="P-loop_NTPase"/>
</dbReference>
<evidence type="ECO:0000313" key="7">
    <source>
        <dbReference type="EMBL" id="ARU00397.1"/>
    </source>
</evidence>
<evidence type="ECO:0000313" key="8">
    <source>
        <dbReference type="Proteomes" id="UP000195273"/>
    </source>
</evidence>
<keyword evidence="8" id="KW-1185">Reference proteome</keyword>
<proteinExistence type="predicted"/>
<dbReference type="SMART" id="SM00382">
    <property type="entry name" value="AAA"/>
    <property type="match status" value="1"/>
</dbReference>
<dbReference type="CDD" id="cd03216">
    <property type="entry name" value="ABC_Carb_Monos_I"/>
    <property type="match status" value="1"/>
</dbReference>
<dbReference type="SUPFAM" id="SSF52540">
    <property type="entry name" value="P-loop containing nucleoside triphosphate hydrolases"/>
    <property type="match status" value="2"/>
</dbReference>
<evidence type="ECO:0000256" key="2">
    <source>
        <dbReference type="ARBA" id="ARBA00022597"/>
    </source>
</evidence>
<dbReference type="InterPro" id="IPR003593">
    <property type="entry name" value="AAA+_ATPase"/>
</dbReference>
<dbReference type="PROSITE" id="PS00211">
    <property type="entry name" value="ABC_TRANSPORTER_1"/>
    <property type="match status" value="1"/>
</dbReference>
<dbReference type="EC" id="3.6.3.17" evidence="7"/>
<dbReference type="Proteomes" id="UP000195273">
    <property type="component" value="Chromosome"/>
</dbReference>
<dbReference type="Pfam" id="PF00005">
    <property type="entry name" value="ABC_tran"/>
    <property type="match status" value="2"/>
</dbReference>
<evidence type="ECO:0000256" key="4">
    <source>
        <dbReference type="ARBA" id="ARBA00022741"/>
    </source>
</evidence>
<protein>
    <submittedName>
        <fullName evidence="7">Ribose import ATP-binding protein RbsA</fullName>
        <ecNumber evidence="7">3.6.3.17</ecNumber>
    </submittedName>
</protein>
<dbReference type="GO" id="GO:0016887">
    <property type="term" value="F:ATP hydrolysis activity"/>
    <property type="evidence" value="ECO:0007669"/>
    <property type="project" value="InterPro"/>
</dbReference>
<feature type="domain" description="ABC transporter" evidence="6">
    <location>
        <begin position="10"/>
        <end position="244"/>
    </location>
</feature>
<keyword evidence="2" id="KW-0762">Sugar transport</keyword>
<sequence>MPSDHAMPLIRVSQATKSYGATIALSGVTLNLYPGEVLGIVGHNGAGKSTLMRALCGIERLSSGSIEVARHDTSLPGPYPGVRLAYQEGSLAPELTVQENIYLSAADWLPKWRWHGPAAKIARAQLDAIFPGHGINPADFVDDLPLAERQMVEIARATITKDLQVLILDEPTESLSGKAVDDLYAYVRKLRAQNLAVVLVSHRLKEILGVCDRVAVLKDGAVVSTHLARDVTQRDLFMAMGGEIAVAQTGAEAIRADLDPARHVAVYVPMQDIDGAETDIYARAGEVIGLTGIIGQGQQQVLARLWKGDARDVTVDAKRAYVPGDRQRAGIFPLWTVGANLTLTALGDLAKRGLRQPDKEAALVRKWVDLLKVRGGAAAAITGLSGGNQQKVIVARAFASGADTILLDDPFRGVDIHTKSELYQLIRSEAQAGRTIVWYSSENAEMRHCDRAYVLRAGRVAAALQGADITQERIIAMSFAEAKGSAA</sequence>
<accession>A0A1Y0E9V7</accession>
<evidence type="ECO:0000256" key="1">
    <source>
        <dbReference type="ARBA" id="ARBA00022448"/>
    </source>
</evidence>
<feature type="domain" description="ABC transporter" evidence="6">
    <location>
        <begin position="259"/>
        <end position="482"/>
    </location>
</feature>
<gene>
    <name evidence="7" type="primary">rbsA</name>
    <name evidence="7" type="ORF">LOKVESSMR4R_01069</name>
</gene>
<dbReference type="RefSeq" id="WP_162290722.1">
    <property type="nucleotide sequence ID" value="NZ_CP021431.1"/>
</dbReference>
<keyword evidence="3" id="KW-0677">Repeat</keyword>
<dbReference type="PROSITE" id="PS50893">
    <property type="entry name" value="ABC_TRANSPORTER_2"/>
    <property type="match status" value="2"/>
</dbReference>